<gene>
    <name evidence="1" type="ORF">METZ01_LOCUS507514</name>
</gene>
<feature type="non-terminal residue" evidence="1">
    <location>
        <position position="147"/>
    </location>
</feature>
<dbReference type="Gene3D" id="3.40.50.150">
    <property type="entry name" value="Vaccinia Virus protein VP39"/>
    <property type="match status" value="1"/>
</dbReference>
<protein>
    <recommendedName>
        <fullName evidence="2">Methyltransferase small domain-containing protein</fullName>
    </recommendedName>
</protein>
<name>A0A383EEA6_9ZZZZ</name>
<organism evidence="1">
    <name type="scientific">marine metagenome</name>
    <dbReference type="NCBI Taxonomy" id="408172"/>
    <lineage>
        <taxon>unclassified sequences</taxon>
        <taxon>metagenomes</taxon>
        <taxon>ecological metagenomes</taxon>
    </lineage>
</organism>
<reference evidence="1" key="1">
    <citation type="submission" date="2018-05" db="EMBL/GenBank/DDBJ databases">
        <authorList>
            <person name="Lanie J.A."/>
            <person name="Ng W.-L."/>
            <person name="Kazmierczak K.M."/>
            <person name="Andrzejewski T.M."/>
            <person name="Davidsen T.M."/>
            <person name="Wayne K.J."/>
            <person name="Tettelin H."/>
            <person name="Glass J.I."/>
            <person name="Rusch D."/>
            <person name="Podicherti R."/>
            <person name="Tsui H.-C.T."/>
            <person name="Winkler M.E."/>
        </authorList>
    </citation>
    <scope>NUCLEOTIDE SEQUENCE</scope>
</reference>
<dbReference type="AlphaFoldDB" id="A0A383EEA6"/>
<dbReference type="EMBL" id="UINC01224864">
    <property type="protein sequence ID" value="SVE54660.1"/>
    <property type="molecule type" value="Genomic_DNA"/>
</dbReference>
<dbReference type="InterPro" id="IPR029063">
    <property type="entry name" value="SAM-dependent_MTases_sf"/>
</dbReference>
<accession>A0A383EEA6</accession>
<dbReference type="SUPFAM" id="SSF53335">
    <property type="entry name" value="S-adenosyl-L-methionine-dependent methyltransferases"/>
    <property type="match status" value="1"/>
</dbReference>
<proteinExistence type="predicted"/>
<sequence length="147" mass="15276">MFDGDGAGLDLTSILAGSHDVPLVDVEISIASTDLPADVASFLREADSRVSRFVQDHPARVAGFVPSNFATVYRGLRAITDANLACGSSLCEWGSGLGVVSSLAAMLQFDVCGIEIDEGLVAESRSLADDFALPVEFVHGSFIPSGG</sequence>
<evidence type="ECO:0000313" key="1">
    <source>
        <dbReference type="EMBL" id="SVE54660.1"/>
    </source>
</evidence>
<evidence type="ECO:0008006" key="2">
    <source>
        <dbReference type="Google" id="ProtNLM"/>
    </source>
</evidence>